<dbReference type="CDD" id="cd06142">
    <property type="entry name" value="RNaseD_exo"/>
    <property type="match status" value="1"/>
</dbReference>
<dbReference type="InterPro" id="IPR002562">
    <property type="entry name" value="3'-5'_exonuclease_dom"/>
</dbReference>
<dbReference type="InterPro" id="IPR044876">
    <property type="entry name" value="HRDC_dom_sf"/>
</dbReference>
<accession>A0A382TP24</accession>
<gene>
    <name evidence="2" type="ORF">METZ01_LOCUS376567</name>
</gene>
<protein>
    <recommendedName>
        <fullName evidence="1">3'-5' exonuclease domain-containing protein</fullName>
    </recommendedName>
</protein>
<dbReference type="InterPro" id="IPR012337">
    <property type="entry name" value="RNaseH-like_sf"/>
</dbReference>
<dbReference type="GO" id="GO:0008408">
    <property type="term" value="F:3'-5' exonuclease activity"/>
    <property type="evidence" value="ECO:0007669"/>
    <property type="project" value="InterPro"/>
</dbReference>
<dbReference type="Pfam" id="PF01612">
    <property type="entry name" value="DNA_pol_A_exo1"/>
    <property type="match status" value="1"/>
</dbReference>
<reference evidence="2" key="1">
    <citation type="submission" date="2018-05" db="EMBL/GenBank/DDBJ databases">
        <authorList>
            <person name="Lanie J.A."/>
            <person name="Ng W.-L."/>
            <person name="Kazmierczak K.M."/>
            <person name="Andrzejewski T.M."/>
            <person name="Davidsen T.M."/>
            <person name="Wayne K.J."/>
            <person name="Tettelin H."/>
            <person name="Glass J.I."/>
            <person name="Rusch D."/>
            <person name="Podicherti R."/>
            <person name="Tsui H.-C.T."/>
            <person name="Winkler M.E."/>
        </authorList>
    </citation>
    <scope>NUCLEOTIDE SEQUENCE</scope>
</reference>
<feature type="non-terminal residue" evidence="2">
    <location>
        <position position="1"/>
    </location>
</feature>
<dbReference type="AlphaFoldDB" id="A0A382TP24"/>
<dbReference type="InterPro" id="IPR051086">
    <property type="entry name" value="RNase_D-like"/>
</dbReference>
<evidence type="ECO:0000313" key="2">
    <source>
        <dbReference type="EMBL" id="SVD23713.1"/>
    </source>
</evidence>
<dbReference type="SUPFAM" id="SSF53098">
    <property type="entry name" value="Ribonuclease H-like"/>
    <property type="match status" value="1"/>
</dbReference>
<sequence>IFHSCKEDIDAINNWTNKGQVLNNLYDTQLANAFLGGSFSIGYQDLVFETLDVMIDKRETRSNWMKRPLRDSQLAYAASDVEFLLELYKSQIDQLKSQKKLTWIKEELDLMISGTSKELEDYKCSRSMRINKEEKKSLLNECNKIVLEVAKSKNINPTLLFSKRHQREFFELVMYLGVNEAFKFISKWRRDLLFSSLSFLFRKISFNK</sequence>
<organism evidence="2">
    <name type="scientific">marine metagenome</name>
    <dbReference type="NCBI Taxonomy" id="408172"/>
    <lineage>
        <taxon>unclassified sequences</taxon>
        <taxon>metagenomes</taxon>
        <taxon>ecological metagenomes</taxon>
    </lineage>
</organism>
<dbReference type="GO" id="GO:0003676">
    <property type="term" value="F:nucleic acid binding"/>
    <property type="evidence" value="ECO:0007669"/>
    <property type="project" value="InterPro"/>
</dbReference>
<dbReference type="GO" id="GO:0006139">
    <property type="term" value="P:nucleobase-containing compound metabolic process"/>
    <property type="evidence" value="ECO:0007669"/>
    <property type="project" value="InterPro"/>
</dbReference>
<dbReference type="Gene3D" id="1.10.150.80">
    <property type="entry name" value="HRDC domain"/>
    <property type="match status" value="1"/>
</dbReference>
<proteinExistence type="predicted"/>
<feature type="domain" description="3'-5' exonuclease" evidence="1">
    <location>
        <begin position="1"/>
        <end position="90"/>
    </location>
</feature>
<dbReference type="Gene3D" id="3.30.420.10">
    <property type="entry name" value="Ribonuclease H-like superfamily/Ribonuclease H"/>
    <property type="match status" value="1"/>
</dbReference>
<evidence type="ECO:0000259" key="1">
    <source>
        <dbReference type="Pfam" id="PF01612"/>
    </source>
</evidence>
<dbReference type="EMBL" id="UINC01138021">
    <property type="protein sequence ID" value="SVD23713.1"/>
    <property type="molecule type" value="Genomic_DNA"/>
</dbReference>
<dbReference type="InterPro" id="IPR036397">
    <property type="entry name" value="RNaseH_sf"/>
</dbReference>
<dbReference type="PANTHER" id="PTHR47649:SF1">
    <property type="entry name" value="RIBONUCLEASE D"/>
    <property type="match status" value="1"/>
</dbReference>
<dbReference type="PANTHER" id="PTHR47649">
    <property type="entry name" value="RIBONUCLEASE D"/>
    <property type="match status" value="1"/>
</dbReference>
<name>A0A382TP24_9ZZZZ</name>